<sequence>MTFEATIDAGYSGETIENVAVVEVPNIDEPDEPGTDVDVDPKDPKSESEKSAALLEKADGNTDEDNPEVGDTLRYTIQTRNTIEDSLIKNLTISDVIPEGLEYVPGTLKVNGEAVTDEEDDDQGHYLDGKVVGHFGDVKDTEWRTLEFDVVVLPGQAGKDIENVAVVDGDNFEKPDEPREEVEIYPR</sequence>
<dbReference type="InterPro" id="IPR047589">
    <property type="entry name" value="DUF11_rpt"/>
</dbReference>
<dbReference type="PANTHER" id="PTHR34819">
    <property type="entry name" value="LARGE CYSTEINE-RICH PERIPLASMIC PROTEIN OMCB"/>
    <property type="match status" value="1"/>
</dbReference>
<dbReference type="InterPro" id="IPR051172">
    <property type="entry name" value="Chlamydia_OmcB"/>
</dbReference>
<feature type="non-terminal residue" evidence="3">
    <location>
        <position position="187"/>
    </location>
</feature>
<feature type="compositionally biased region" description="Basic and acidic residues" evidence="1">
    <location>
        <begin position="39"/>
        <end position="60"/>
    </location>
</feature>
<dbReference type="InterPro" id="IPR001434">
    <property type="entry name" value="OmcB-like_DUF11"/>
</dbReference>
<dbReference type="PANTHER" id="PTHR34819:SF3">
    <property type="entry name" value="CELL SURFACE PROTEIN"/>
    <property type="match status" value="1"/>
</dbReference>
<evidence type="ECO:0000313" key="3">
    <source>
        <dbReference type="EMBL" id="PAE86649.1"/>
    </source>
</evidence>
<evidence type="ECO:0000313" key="4">
    <source>
        <dbReference type="Proteomes" id="UP000216207"/>
    </source>
</evidence>
<dbReference type="NCBIfam" id="TIGR01451">
    <property type="entry name" value="B_ant_repeat"/>
    <property type="match status" value="1"/>
</dbReference>
<dbReference type="Gene3D" id="2.60.40.740">
    <property type="match status" value="1"/>
</dbReference>
<dbReference type="Proteomes" id="UP000216207">
    <property type="component" value="Unassembled WGS sequence"/>
</dbReference>
<dbReference type="InterPro" id="IPR008966">
    <property type="entry name" value="Adhesion_dom_sf"/>
</dbReference>
<evidence type="ECO:0000259" key="2">
    <source>
        <dbReference type="Pfam" id="PF01345"/>
    </source>
</evidence>
<evidence type="ECO:0000256" key="1">
    <source>
        <dbReference type="SAM" id="MobiDB-lite"/>
    </source>
</evidence>
<comment type="caution">
    <text evidence="3">The sequence shown here is derived from an EMBL/GenBank/DDBJ whole genome shotgun (WGS) entry which is preliminary data.</text>
</comment>
<proteinExistence type="predicted"/>
<feature type="region of interest" description="Disordered" evidence="1">
    <location>
        <begin position="24"/>
        <end position="71"/>
    </location>
</feature>
<name>A0A268NTR8_SHOCL</name>
<dbReference type="EMBL" id="NPCC01000065">
    <property type="protein sequence ID" value="PAE86649.1"/>
    <property type="molecule type" value="Genomic_DNA"/>
</dbReference>
<dbReference type="NCBIfam" id="TIGR04226">
    <property type="entry name" value="RrgB_K2N_iso_D2"/>
    <property type="match status" value="1"/>
</dbReference>
<organism evidence="3 4">
    <name type="scientific">Shouchella clausii</name>
    <name type="common">Alkalihalobacillus clausii</name>
    <dbReference type="NCBI Taxonomy" id="79880"/>
    <lineage>
        <taxon>Bacteria</taxon>
        <taxon>Bacillati</taxon>
        <taxon>Bacillota</taxon>
        <taxon>Bacilli</taxon>
        <taxon>Bacillales</taxon>
        <taxon>Bacillaceae</taxon>
        <taxon>Shouchella</taxon>
    </lineage>
</organism>
<dbReference type="SUPFAM" id="SSF49401">
    <property type="entry name" value="Bacterial adhesins"/>
    <property type="match status" value="1"/>
</dbReference>
<accession>A0A268NTR8</accession>
<reference evidence="3 4" key="1">
    <citation type="submission" date="2017-07" db="EMBL/GenBank/DDBJ databases">
        <title>Isolation and whole genome analysis of endospore-forming bacteria from heroin.</title>
        <authorList>
            <person name="Kalinowski J."/>
            <person name="Ahrens B."/>
            <person name="Al-Dilaimi A."/>
            <person name="Winkler A."/>
            <person name="Wibberg D."/>
            <person name="Schleenbecker U."/>
            <person name="Ruckert C."/>
            <person name="Wolfel R."/>
            <person name="Grass G."/>
        </authorList>
    </citation>
    <scope>NUCLEOTIDE SEQUENCE [LARGE SCALE GENOMIC DNA]</scope>
    <source>
        <strain evidence="3 4">7539</strain>
    </source>
</reference>
<feature type="compositionally biased region" description="Acidic residues" evidence="1">
    <location>
        <begin position="26"/>
        <end position="38"/>
    </location>
</feature>
<dbReference type="AlphaFoldDB" id="A0A268NTR8"/>
<feature type="domain" description="DUF11" evidence="2">
    <location>
        <begin position="62"/>
        <end position="173"/>
    </location>
</feature>
<dbReference type="Pfam" id="PF01345">
    <property type="entry name" value="DUF11"/>
    <property type="match status" value="1"/>
</dbReference>
<dbReference type="InterPro" id="IPR026466">
    <property type="entry name" value="Fim_isopep_form_D2_dom"/>
</dbReference>
<protein>
    <recommendedName>
        <fullName evidence="2">DUF11 domain-containing protein</fullName>
    </recommendedName>
</protein>
<gene>
    <name evidence="3" type="ORF">CHH72_22405</name>
</gene>